<dbReference type="EMBL" id="CALNXK010000034">
    <property type="protein sequence ID" value="CAH3120236.1"/>
    <property type="molecule type" value="Genomic_DNA"/>
</dbReference>
<keyword evidence="3" id="KW-1185">Reference proteome</keyword>
<dbReference type="EMBL" id="CALNXK010000129">
    <property type="protein sequence ID" value="CAH3164454.1"/>
    <property type="molecule type" value="Genomic_DNA"/>
</dbReference>
<reference evidence="2 3" key="1">
    <citation type="submission" date="2022-05" db="EMBL/GenBank/DDBJ databases">
        <authorList>
            <consortium name="Genoscope - CEA"/>
            <person name="William W."/>
        </authorList>
    </citation>
    <scope>NUCLEOTIDE SEQUENCE [LARGE SCALE GENOMIC DNA]</scope>
</reference>
<evidence type="ECO:0000313" key="2">
    <source>
        <dbReference type="EMBL" id="CAH3164454.1"/>
    </source>
</evidence>
<organism evidence="2 3">
    <name type="scientific">Porites lobata</name>
    <dbReference type="NCBI Taxonomy" id="104759"/>
    <lineage>
        <taxon>Eukaryota</taxon>
        <taxon>Metazoa</taxon>
        <taxon>Cnidaria</taxon>
        <taxon>Anthozoa</taxon>
        <taxon>Hexacorallia</taxon>
        <taxon>Scleractinia</taxon>
        <taxon>Fungiina</taxon>
        <taxon>Poritidae</taxon>
        <taxon>Porites</taxon>
    </lineage>
</organism>
<evidence type="ECO:0000313" key="1">
    <source>
        <dbReference type="EMBL" id="CAH3120236.1"/>
    </source>
</evidence>
<sequence>MLQLSLFWRRKRIFNFTETSCRPEENGERLLQQTKLGKGYCCLLLGGCNIQVGLSLEGLISQGA</sequence>
<name>A0ABN8QH28_9CNID</name>
<accession>A0ABN8QH28</accession>
<gene>
    <name evidence="2" type="ORF">PLOB_00006314</name>
    <name evidence="1" type="ORF">PLOB_00027803</name>
</gene>
<evidence type="ECO:0000313" key="3">
    <source>
        <dbReference type="Proteomes" id="UP001159405"/>
    </source>
</evidence>
<comment type="caution">
    <text evidence="2">The sequence shown here is derived from an EMBL/GenBank/DDBJ whole genome shotgun (WGS) entry which is preliminary data.</text>
</comment>
<protein>
    <submittedName>
        <fullName evidence="2">Uncharacterized protein</fullName>
    </submittedName>
</protein>
<proteinExistence type="predicted"/>
<dbReference type="Proteomes" id="UP001159405">
    <property type="component" value="Unassembled WGS sequence"/>
</dbReference>